<evidence type="ECO:0000313" key="4">
    <source>
        <dbReference type="Proteomes" id="UP000543642"/>
    </source>
</evidence>
<sequence>MAFYIFLGFTILWFLFMTYLSHQDGEHTGRTSRELAEKLSALDFLDSDINILNGRLRRMAHVVVYAVLTVLLAITLKLGGYSPCLTAGTIVWAWADEATKPLVQGRHFSWLDVGLNVLGIVIGILILLLIL</sequence>
<evidence type="ECO:0000259" key="2">
    <source>
        <dbReference type="Pfam" id="PF04892"/>
    </source>
</evidence>
<dbReference type="InterPro" id="IPR006976">
    <property type="entry name" value="VanZ-like"/>
</dbReference>
<comment type="caution">
    <text evidence="3">The sequence shown here is derived from an EMBL/GenBank/DDBJ whole genome shotgun (WGS) entry which is preliminary data.</text>
</comment>
<feature type="transmembrane region" description="Helical" evidence="1">
    <location>
        <begin position="107"/>
        <end position="130"/>
    </location>
</feature>
<proteinExistence type="predicted"/>
<keyword evidence="1" id="KW-0472">Membrane</keyword>
<gene>
    <name evidence="3" type="ORF">HNP82_003030</name>
</gene>
<dbReference type="RefSeq" id="WP_183776023.1">
    <property type="nucleotide sequence ID" value="NZ_JACHFW010000015.1"/>
</dbReference>
<dbReference type="EMBL" id="JACHFW010000015">
    <property type="protein sequence ID" value="MBB5265879.1"/>
    <property type="molecule type" value="Genomic_DNA"/>
</dbReference>
<keyword evidence="1" id="KW-1133">Transmembrane helix</keyword>
<accession>A0A7W8HCN1</accession>
<dbReference type="NCBIfam" id="NF037970">
    <property type="entry name" value="vanZ_1"/>
    <property type="match status" value="1"/>
</dbReference>
<organism evidence="3 4">
    <name type="scientific">Catenibacillus scindens</name>
    <dbReference type="NCBI Taxonomy" id="673271"/>
    <lineage>
        <taxon>Bacteria</taxon>
        <taxon>Bacillati</taxon>
        <taxon>Bacillota</taxon>
        <taxon>Clostridia</taxon>
        <taxon>Lachnospirales</taxon>
        <taxon>Lachnospiraceae</taxon>
        <taxon>Catenibacillus</taxon>
    </lineage>
</organism>
<reference evidence="3 4" key="1">
    <citation type="submission" date="2020-08" db="EMBL/GenBank/DDBJ databases">
        <title>Genomic Encyclopedia of Type Strains, Phase IV (KMG-IV): sequencing the most valuable type-strain genomes for metagenomic binning, comparative biology and taxonomic classification.</title>
        <authorList>
            <person name="Goeker M."/>
        </authorList>
    </citation>
    <scope>NUCLEOTIDE SEQUENCE [LARGE SCALE GENOMIC DNA]</scope>
    <source>
        <strain evidence="3 4">DSM 106146</strain>
    </source>
</reference>
<keyword evidence="1" id="KW-0812">Transmembrane</keyword>
<dbReference type="Pfam" id="PF04892">
    <property type="entry name" value="VanZ"/>
    <property type="match status" value="1"/>
</dbReference>
<dbReference type="Proteomes" id="UP000543642">
    <property type="component" value="Unassembled WGS sequence"/>
</dbReference>
<feature type="domain" description="VanZ-like" evidence="2">
    <location>
        <begin position="6"/>
        <end position="130"/>
    </location>
</feature>
<evidence type="ECO:0000256" key="1">
    <source>
        <dbReference type="SAM" id="Phobius"/>
    </source>
</evidence>
<feature type="transmembrane region" description="Helical" evidence="1">
    <location>
        <begin position="6"/>
        <end position="22"/>
    </location>
</feature>
<evidence type="ECO:0000313" key="3">
    <source>
        <dbReference type="EMBL" id="MBB5265879.1"/>
    </source>
</evidence>
<protein>
    <submittedName>
        <fullName evidence="3">VanZ family protein</fullName>
    </submittedName>
</protein>
<keyword evidence="4" id="KW-1185">Reference proteome</keyword>
<dbReference type="AlphaFoldDB" id="A0A7W8HCN1"/>
<name>A0A7W8HCN1_9FIRM</name>
<feature type="transmembrane region" description="Helical" evidence="1">
    <location>
        <begin position="62"/>
        <end position="95"/>
    </location>
</feature>